<organism evidence="2 3">
    <name type="scientific">Paxillus rubicundulus Ve08.2h10</name>
    <dbReference type="NCBI Taxonomy" id="930991"/>
    <lineage>
        <taxon>Eukaryota</taxon>
        <taxon>Fungi</taxon>
        <taxon>Dikarya</taxon>
        <taxon>Basidiomycota</taxon>
        <taxon>Agaricomycotina</taxon>
        <taxon>Agaricomycetes</taxon>
        <taxon>Agaricomycetidae</taxon>
        <taxon>Boletales</taxon>
        <taxon>Paxilineae</taxon>
        <taxon>Paxillaceae</taxon>
        <taxon>Paxillus</taxon>
    </lineage>
</organism>
<evidence type="ECO:0000313" key="2">
    <source>
        <dbReference type="EMBL" id="KIK90706.1"/>
    </source>
</evidence>
<accession>A0A0D0DRY5</accession>
<proteinExistence type="predicted"/>
<reference evidence="2 3" key="1">
    <citation type="submission" date="2014-04" db="EMBL/GenBank/DDBJ databases">
        <authorList>
            <consortium name="DOE Joint Genome Institute"/>
            <person name="Kuo A."/>
            <person name="Kohler A."/>
            <person name="Jargeat P."/>
            <person name="Nagy L.G."/>
            <person name="Floudas D."/>
            <person name="Copeland A."/>
            <person name="Barry K.W."/>
            <person name="Cichocki N."/>
            <person name="Veneault-Fourrey C."/>
            <person name="LaButti K."/>
            <person name="Lindquist E.A."/>
            <person name="Lipzen A."/>
            <person name="Lundell T."/>
            <person name="Morin E."/>
            <person name="Murat C."/>
            <person name="Sun H."/>
            <person name="Tunlid A."/>
            <person name="Henrissat B."/>
            <person name="Grigoriev I.V."/>
            <person name="Hibbett D.S."/>
            <person name="Martin F."/>
            <person name="Nordberg H.P."/>
            <person name="Cantor M.N."/>
            <person name="Hua S.X."/>
        </authorList>
    </citation>
    <scope>NUCLEOTIDE SEQUENCE [LARGE SCALE GENOMIC DNA]</scope>
    <source>
        <strain evidence="2 3">Ve08.2h10</strain>
    </source>
</reference>
<dbReference type="AlphaFoldDB" id="A0A0D0DRY5"/>
<keyword evidence="3" id="KW-1185">Reference proteome</keyword>
<evidence type="ECO:0000256" key="1">
    <source>
        <dbReference type="SAM" id="MobiDB-lite"/>
    </source>
</evidence>
<sequence>MEDIVDSKKKMHEVTTGLHSANHNDRVLTTPCLHPGALCHQLSDIVPSAHQCSHKQKLQGGRQIGSNTTHGRGS</sequence>
<feature type="region of interest" description="Disordered" evidence="1">
    <location>
        <begin position="53"/>
        <end position="74"/>
    </location>
</feature>
<dbReference type="Proteomes" id="UP000054538">
    <property type="component" value="Unassembled WGS sequence"/>
</dbReference>
<dbReference type="HOGENOM" id="CLU_2688545_0_0_1"/>
<name>A0A0D0DRY5_9AGAM</name>
<dbReference type="InParanoid" id="A0A0D0DRY5"/>
<feature type="compositionally biased region" description="Polar residues" evidence="1">
    <location>
        <begin position="64"/>
        <end position="74"/>
    </location>
</feature>
<gene>
    <name evidence="2" type="ORF">PAXRUDRAFT_831467</name>
</gene>
<dbReference type="EMBL" id="KN825481">
    <property type="protein sequence ID" value="KIK90706.1"/>
    <property type="molecule type" value="Genomic_DNA"/>
</dbReference>
<evidence type="ECO:0000313" key="3">
    <source>
        <dbReference type="Proteomes" id="UP000054538"/>
    </source>
</evidence>
<reference evidence="3" key="2">
    <citation type="submission" date="2015-01" db="EMBL/GenBank/DDBJ databases">
        <title>Evolutionary Origins and Diversification of the Mycorrhizal Mutualists.</title>
        <authorList>
            <consortium name="DOE Joint Genome Institute"/>
            <consortium name="Mycorrhizal Genomics Consortium"/>
            <person name="Kohler A."/>
            <person name="Kuo A."/>
            <person name="Nagy L.G."/>
            <person name="Floudas D."/>
            <person name="Copeland A."/>
            <person name="Barry K.W."/>
            <person name="Cichocki N."/>
            <person name="Veneault-Fourrey C."/>
            <person name="LaButti K."/>
            <person name="Lindquist E.A."/>
            <person name="Lipzen A."/>
            <person name="Lundell T."/>
            <person name="Morin E."/>
            <person name="Murat C."/>
            <person name="Riley R."/>
            <person name="Ohm R."/>
            <person name="Sun H."/>
            <person name="Tunlid A."/>
            <person name="Henrissat B."/>
            <person name="Grigoriev I.V."/>
            <person name="Hibbett D.S."/>
            <person name="Martin F."/>
        </authorList>
    </citation>
    <scope>NUCLEOTIDE SEQUENCE [LARGE SCALE GENOMIC DNA]</scope>
    <source>
        <strain evidence="3">Ve08.2h10</strain>
    </source>
</reference>
<protein>
    <submittedName>
        <fullName evidence="2">Unplaced genomic scaffold scaffold_659, whole genome shotgun sequence</fullName>
    </submittedName>
</protein>